<dbReference type="Pfam" id="PF01906">
    <property type="entry name" value="YbjQ_1"/>
    <property type="match status" value="1"/>
</dbReference>
<accession>A0A507CJB1</accession>
<reference evidence="2 3" key="1">
    <citation type="journal article" date="2019" name="Sci. Rep.">
        <title>Comparative genomics of chytrid fungi reveal insights into the obligate biotrophic and pathogenic lifestyle of Synchytrium endobioticum.</title>
        <authorList>
            <person name="van de Vossenberg B.T.L.H."/>
            <person name="Warris S."/>
            <person name="Nguyen H.D.T."/>
            <person name="van Gent-Pelzer M.P.E."/>
            <person name="Joly D.L."/>
            <person name="van de Geest H.C."/>
            <person name="Bonants P.J.M."/>
            <person name="Smith D.S."/>
            <person name="Levesque C.A."/>
            <person name="van der Lee T.A.J."/>
        </authorList>
    </citation>
    <scope>NUCLEOTIDE SEQUENCE [LARGE SCALE GENOMIC DNA]</scope>
    <source>
        <strain evidence="2 3">JEL517</strain>
    </source>
</reference>
<dbReference type="PANTHER" id="PTHR34068:SF2">
    <property type="entry name" value="UPF0145 PROTEIN SCO3412"/>
    <property type="match status" value="1"/>
</dbReference>
<dbReference type="PANTHER" id="PTHR34068">
    <property type="entry name" value="UPF0145 PROTEIN YBJQ"/>
    <property type="match status" value="1"/>
</dbReference>
<dbReference type="HAMAP" id="MF_00338">
    <property type="entry name" value="UPF0145"/>
    <property type="match status" value="1"/>
</dbReference>
<dbReference type="RefSeq" id="XP_031028080.1">
    <property type="nucleotide sequence ID" value="XM_031166087.1"/>
</dbReference>
<name>A0A507CJB1_9FUNG</name>
<dbReference type="Proteomes" id="UP000319731">
    <property type="component" value="Unassembled WGS sequence"/>
</dbReference>
<comment type="similarity">
    <text evidence="1">Belongs to the UPF0145 family.</text>
</comment>
<dbReference type="EMBL" id="QEAO01000001">
    <property type="protein sequence ID" value="TPX38366.1"/>
    <property type="molecule type" value="Genomic_DNA"/>
</dbReference>
<dbReference type="InterPro" id="IPR035439">
    <property type="entry name" value="UPF0145_dom_sf"/>
</dbReference>
<organism evidence="2 3">
    <name type="scientific">Synchytrium microbalum</name>
    <dbReference type="NCBI Taxonomy" id="1806994"/>
    <lineage>
        <taxon>Eukaryota</taxon>
        <taxon>Fungi</taxon>
        <taxon>Fungi incertae sedis</taxon>
        <taxon>Chytridiomycota</taxon>
        <taxon>Chytridiomycota incertae sedis</taxon>
        <taxon>Chytridiomycetes</taxon>
        <taxon>Synchytriales</taxon>
        <taxon>Synchytriaceae</taxon>
        <taxon>Synchytrium</taxon>
    </lineage>
</organism>
<gene>
    <name evidence="2" type="ORF">SmJEL517_g00157</name>
</gene>
<dbReference type="AlphaFoldDB" id="A0A507CJB1"/>
<dbReference type="Gene3D" id="3.30.110.70">
    <property type="entry name" value="Hypothetical protein apc22750. Chain B"/>
    <property type="match status" value="1"/>
</dbReference>
<dbReference type="SUPFAM" id="SSF117782">
    <property type="entry name" value="YbjQ-like"/>
    <property type="match status" value="1"/>
</dbReference>
<evidence type="ECO:0000313" key="2">
    <source>
        <dbReference type="EMBL" id="TPX38366.1"/>
    </source>
</evidence>
<dbReference type="OrthoDB" id="68104at2759"/>
<dbReference type="InterPro" id="IPR002765">
    <property type="entry name" value="UPF0145_YbjQ-like"/>
</dbReference>
<keyword evidence="3" id="KW-1185">Reference proteome</keyword>
<evidence type="ECO:0000256" key="1">
    <source>
        <dbReference type="ARBA" id="ARBA00010751"/>
    </source>
</evidence>
<evidence type="ECO:0000313" key="3">
    <source>
        <dbReference type="Proteomes" id="UP000319731"/>
    </source>
</evidence>
<sequence length="125" mass="13612">MDLKRVKVSESIPVQFVSTLLEPPPGYKVVQQLGLVRGITVRSRNVIASIGAGLRSLVGGNIETFRVLCEDSRQEAYNIMVDHAFALGANCVLCARYDNNDIDVGITEMLCYGTAVRIEPIKATA</sequence>
<dbReference type="GeneID" id="42001384"/>
<protein>
    <submittedName>
        <fullName evidence="2">Uncharacterized protein</fullName>
    </submittedName>
</protein>
<comment type="caution">
    <text evidence="2">The sequence shown here is derived from an EMBL/GenBank/DDBJ whole genome shotgun (WGS) entry which is preliminary data.</text>
</comment>
<proteinExistence type="inferred from homology"/>